<protein>
    <submittedName>
        <fullName evidence="1">ABC transporter ATP-binding protein</fullName>
    </submittedName>
</protein>
<dbReference type="EMBL" id="CP107551">
    <property type="protein sequence ID" value="UYP20240.1"/>
    <property type="molecule type" value="Genomic_DNA"/>
</dbReference>
<reference evidence="1" key="1">
    <citation type="submission" date="2022-10" db="EMBL/GenBank/DDBJ databases">
        <title>Rhodococcus ferula Z13 complete genome.</title>
        <authorList>
            <person name="Long X."/>
            <person name="Zang M."/>
        </authorList>
    </citation>
    <scope>NUCLEOTIDE SEQUENCE</scope>
    <source>
        <strain evidence="1">Z13</strain>
    </source>
</reference>
<keyword evidence="2" id="KW-1185">Reference proteome</keyword>
<name>A0ACD4DJM0_9NOCA</name>
<accession>A0ACD4DJM0</accession>
<evidence type="ECO:0000313" key="2">
    <source>
        <dbReference type="Proteomes" id="UP001156484"/>
    </source>
</evidence>
<keyword evidence="1" id="KW-0547">Nucleotide-binding</keyword>
<keyword evidence="1" id="KW-0067">ATP-binding</keyword>
<gene>
    <name evidence="1" type="ORF">OED52_06825</name>
</gene>
<proteinExistence type="predicted"/>
<sequence>MPESAVLGTPPSLVDTPTEPVLSVSHLSVTYPGQESGSRAVEDVSLDLHRGEIVAVVGESGSGKSTLVRSVIRLLPASADIRGTIGVVGRDGTRYDDLLALPDRTLRQVRGKVVGFVPQSTSGALNPVISIRRQFELTLRSERMSRKEIRERAIEALFDAGVRDFDLVWQAYPHELSGGLAQRVVIALAICKRPSVLLADEPTTALDPIVQADVLARLRHTVMETRSAALLITHDLGVAARYADRIVVMLHGRAVESGAVGDVVSDPRHPYTRELLASGMGRGAALLGTTEPVAGDTDEKGADR</sequence>
<evidence type="ECO:0000313" key="1">
    <source>
        <dbReference type="EMBL" id="UYP20240.1"/>
    </source>
</evidence>
<organism evidence="1 2">
    <name type="scientific">Rhodococcus sacchari</name>
    <dbReference type="NCBI Taxonomy" id="2962047"/>
    <lineage>
        <taxon>Bacteria</taxon>
        <taxon>Bacillati</taxon>
        <taxon>Actinomycetota</taxon>
        <taxon>Actinomycetes</taxon>
        <taxon>Mycobacteriales</taxon>
        <taxon>Nocardiaceae</taxon>
        <taxon>Rhodococcus</taxon>
    </lineage>
</organism>
<dbReference type="Proteomes" id="UP001156484">
    <property type="component" value="Chromosome"/>
</dbReference>